<keyword evidence="4" id="KW-0325">Glycoprotein</keyword>
<keyword evidence="7" id="KW-1185">Reference proteome</keyword>
<dbReference type="Gene3D" id="2.60.40.1510">
    <property type="entry name" value="ntegrin, alpha v. Chain A, domain 3"/>
    <property type="match status" value="1"/>
</dbReference>
<dbReference type="PANTHER" id="PTHR23220">
    <property type="entry name" value="INTEGRIN ALPHA"/>
    <property type="match status" value="1"/>
</dbReference>
<dbReference type="EMBL" id="JAHRIN010027986">
    <property type="protein sequence ID" value="MEQ2201494.1"/>
    <property type="molecule type" value="Genomic_DNA"/>
</dbReference>
<evidence type="ECO:0000256" key="1">
    <source>
        <dbReference type="ARBA" id="ARBA00004479"/>
    </source>
</evidence>
<accession>A0ABV0R0F1</accession>
<comment type="caution">
    <text evidence="6">The sequence shown here is derived from an EMBL/GenBank/DDBJ whole genome shotgun (WGS) entry which is preliminary data.</text>
</comment>
<dbReference type="InterPro" id="IPR048285">
    <property type="entry name" value="Integrin_alpha_Ig-like_2"/>
</dbReference>
<evidence type="ECO:0000259" key="5">
    <source>
        <dbReference type="Pfam" id="PF20805"/>
    </source>
</evidence>
<dbReference type="Proteomes" id="UP001434883">
    <property type="component" value="Unassembled WGS sequence"/>
</dbReference>
<name>A0ABV0R0F1_9TELE</name>
<evidence type="ECO:0000313" key="7">
    <source>
        <dbReference type="Proteomes" id="UP001434883"/>
    </source>
</evidence>
<dbReference type="SUPFAM" id="SSF69179">
    <property type="entry name" value="Integrin domains"/>
    <property type="match status" value="1"/>
</dbReference>
<organism evidence="6 7">
    <name type="scientific">Xenoophorus captivus</name>
    <dbReference type="NCBI Taxonomy" id="1517983"/>
    <lineage>
        <taxon>Eukaryota</taxon>
        <taxon>Metazoa</taxon>
        <taxon>Chordata</taxon>
        <taxon>Craniata</taxon>
        <taxon>Vertebrata</taxon>
        <taxon>Euteleostomi</taxon>
        <taxon>Actinopterygii</taxon>
        <taxon>Neopterygii</taxon>
        <taxon>Teleostei</taxon>
        <taxon>Neoteleostei</taxon>
        <taxon>Acanthomorphata</taxon>
        <taxon>Ovalentaria</taxon>
        <taxon>Atherinomorphae</taxon>
        <taxon>Cyprinodontiformes</taxon>
        <taxon>Goodeidae</taxon>
        <taxon>Xenoophorus</taxon>
    </lineage>
</organism>
<dbReference type="InterPro" id="IPR032695">
    <property type="entry name" value="Integrin_dom_sf"/>
</dbReference>
<dbReference type="Pfam" id="PF20805">
    <property type="entry name" value="Integrin_A_Ig_2"/>
    <property type="match status" value="1"/>
</dbReference>
<sequence>MPVLDAAQPSRAVAEVNFLKEGCKNKRICYSNLQMDHSLHYKQISQDAFSQLPTRLKCKLHIVKHFITIIAHNVPQFVLSYEKKDLALKVTVTNKNGDDAYEAKLVGKFPDALSYSGVRPITVSIM</sequence>
<dbReference type="PANTHER" id="PTHR23220:SF9">
    <property type="entry name" value="INTEGRIN ALPHA-6"/>
    <property type="match status" value="1"/>
</dbReference>
<feature type="domain" description="Integrin alpha second immunoglobulin-like" evidence="5">
    <location>
        <begin position="23"/>
        <end position="119"/>
    </location>
</feature>
<keyword evidence="2" id="KW-0401">Integrin</keyword>
<keyword evidence="3" id="KW-0472">Membrane</keyword>
<evidence type="ECO:0000313" key="6">
    <source>
        <dbReference type="EMBL" id="MEQ2201494.1"/>
    </source>
</evidence>
<protein>
    <recommendedName>
        <fullName evidence="5">Integrin alpha second immunoglobulin-like domain-containing protein</fullName>
    </recommendedName>
</protein>
<evidence type="ECO:0000256" key="4">
    <source>
        <dbReference type="ARBA" id="ARBA00023180"/>
    </source>
</evidence>
<evidence type="ECO:0000256" key="3">
    <source>
        <dbReference type="ARBA" id="ARBA00023136"/>
    </source>
</evidence>
<comment type="subcellular location">
    <subcellularLocation>
        <location evidence="1">Membrane</location>
        <topology evidence="1">Single-pass type I membrane protein</topology>
    </subcellularLocation>
</comment>
<reference evidence="6 7" key="1">
    <citation type="submission" date="2021-06" db="EMBL/GenBank/DDBJ databases">
        <authorList>
            <person name="Palmer J.M."/>
        </authorList>
    </citation>
    <scope>NUCLEOTIDE SEQUENCE [LARGE SCALE GENOMIC DNA]</scope>
    <source>
        <strain evidence="6 7">XC_2019</strain>
        <tissue evidence="6">Muscle</tissue>
    </source>
</reference>
<proteinExistence type="predicted"/>
<evidence type="ECO:0000256" key="2">
    <source>
        <dbReference type="ARBA" id="ARBA00023037"/>
    </source>
</evidence>
<gene>
    <name evidence="6" type="ORF">XENOCAPTIV_013310</name>
</gene>